<feature type="binding site" evidence="7">
    <location>
        <position position="158"/>
    </location>
    <ligand>
        <name>dimethylallyl phosphate</name>
        <dbReference type="ChEBI" id="CHEBI:88052"/>
    </ligand>
</feature>
<evidence type="ECO:0000256" key="6">
    <source>
        <dbReference type="ARBA" id="ARBA00060793"/>
    </source>
</evidence>
<dbReference type="HAMAP" id="MF_01984">
    <property type="entry name" value="ubiX_pad"/>
    <property type="match status" value="1"/>
</dbReference>
<keyword evidence="10" id="KW-1185">Reference proteome</keyword>
<comment type="function">
    <text evidence="7">Flavin prenyltransferase that catalyzes the synthesis of the prenylated FMN cofactor (prenyl-FMN) for 4-hydroxy-3-polyprenylbenzoic acid decarboxylase UbiD. The prenyltransferase is metal-independent and links a dimethylallyl moiety from dimethylallyl monophosphate (DMAP) to the flavin N5 and C6 atoms of FMN.</text>
</comment>
<dbReference type="EMBL" id="FODJ01000010">
    <property type="protein sequence ID" value="SEO63972.1"/>
    <property type="molecule type" value="Genomic_DNA"/>
</dbReference>
<dbReference type="PANTHER" id="PTHR43374:SF1">
    <property type="entry name" value="FLAVIN PRENYLTRANSFERASE PAD1, MITOCHONDRIAL"/>
    <property type="match status" value="1"/>
</dbReference>
<evidence type="ECO:0000256" key="7">
    <source>
        <dbReference type="HAMAP-Rule" id="MF_01984"/>
    </source>
</evidence>
<dbReference type="EC" id="2.5.1.129" evidence="7"/>
<keyword evidence="1 7" id="KW-0637">Prenyltransferase</keyword>
<evidence type="ECO:0000256" key="2">
    <source>
        <dbReference type="ARBA" id="ARBA00022630"/>
    </source>
</evidence>
<evidence type="ECO:0000256" key="5">
    <source>
        <dbReference type="ARBA" id="ARBA00050612"/>
    </source>
</evidence>
<dbReference type="InterPro" id="IPR004507">
    <property type="entry name" value="UbiX-like"/>
</dbReference>
<accession>A0A1H8RC95</accession>
<comment type="caution">
    <text evidence="7">Lacks conserved residue(s) required for the propagation of feature annotation.</text>
</comment>
<dbReference type="RefSeq" id="WP_091499105.1">
    <property type="nucleotide sequence ID" value="NZ_FODJ01000010.1"/>
</dbReference>
<dbReference type="AlphaFoldDB" id="A0A1H8RC95"/>
<name>A0A1H8RC95_9BACI</name>
<dbReference type="FunFam" id="3.40.50.1950:FF:000001">
    <property type="entry name" value="Flavin prenyltransferase UbiX"/>
    <property type="match status" value="1"/>
</dbReference>
<dbReference type="NCBIfam" id="NF004685">
    <property type="entry name" value="PRK06029.1"/>
    <property type="match status" value="1"/>
</dbReference>
<evidence type="ECO:0000313" key="10">
    <source>
        <dbReference type="Proteomes" id="UP000199300"/>
    </source>
</evidence>
<feature type="binding site" evidence="7">
    <location>
        <begin position="10"/>
        <end position="12"/>
    </location>
    <ligand>
        <name>FMN</name>
        <dbReference type="ChEBI" id="CHEBI:58210"/>
    </ligand>
</feature>
<evidence type="ECO:0000256" key="4">
    <source>
        <dbReference type="ARBA" id="ARBA00022679"/>
    </source>
</evidence>
<evidence type="ECO:0000259" key="8">
    <source>
        <dbReference type="Pfam" id="PF02441"/>
    </source>
</evidence>
<dbReference type="STRING" id="872970.SAMN04488134_11035"/>
<dbReference type="Proteomes" id="UP000199300">
    <property type="component" value="Unassembled WGS sequence"/>
</dbReference>
<sequence>MERIVIGLTGASGSIYGKRLIEVLLKQQIETHVILTDTAQKVFTYEIQQSVKSWLKELQEKYAHFQLERNDNLFARVASGSYHYDGMVILPCSMGTLAEVSHGLAKNLLCRAADVCLKEKRPLVIVPRETPLNAIHLENMLKLANQGVTILPAMPGFYHHPTSLEAVIDFVVGKILDQLSLKHDLYKKWGDE</sequence>
<evidence type="ECO:0000256" key="1">
    <source>
        <dbReference type="ARBA" id="ARBA00022602"/>
    </source>
</evidence>
<dbReference type="Pfam" id="PF02441">
    <property type="entry name" value="Flavoprotein"/>
    <property type="match status" value="1"/>
</dbReference>
<dbReference type="Gene3D" id="3.40.50.1950">
    <property type="entry name" value="Flavin prenyltransferase-like"/>
    <property type="match status" value="1"/>
</dbReference>
<feature type="binding site" evidence="7">
    <location>
        <position position="174"/>
    </location>
    <ligand>
        <name>dimethylallyl phosphate</name>
        <dbReference type="ChEBI" id="CHEBI:88052"/>
    </ligand>
</feature>
<evidence type="ECO:0000256" key="3">
    <source>
        <dbReference type="ARBA" id="ARBA00022643"/>
    </source>
</evidence>
<dbReference type="NCBIfam" id="TIGR00421">
    <property type="entry name" value="ubiX_pad"/>
    <property type="match status" value="1"/>
</dbReference>
<keyword evidence="3 7" id="KW-0288">FMN</keyword>
<dbReference type="GO" id="GO:0016831">
    <property type="term" value="F:carboxy-lyase activity"/>
    <property type="evidence" value="ECO:0007669"/>
    <property type="project" value="TreeGrafter"/>
</dbReference>
<feature type="domain" description="Flavoprotein" evidence="8">
    <location>
        <begin position="3"/>
        <end position="179"/>
    </location>
</feature>
<dbReference type="SUPFAM" id="SSF52507">
    <property type="entry name" value="Homo-oligomeric flavin-containing Cys decarboxylases, HFCD"/>
    <property type="match status" value="1"/>
</dbReference>
<evidence type="ECO:0000313" key="9">
    <source>
        <dbReference type="EMBL" id="SEO63972.1"/>
    </source>
</evidence>
<comment type="similarity">
    <text evidence="6 7">Belongs to the UbiX/PAD1 family.</text>
</comment>
<reference evidence="9 10" key="1">
    <citation type="submission" date="2016-10" db="EMBL/GenBank/DDBJ databases">
        <authorList>
            <person name="de Groot N.N."/>
        </authorList>
    </citation>
    <scope>NUCLEOTIDE SEQUENCE [LARGE SCALE GENOMIC DNA]</scope>
    <source>
        <strain evidence="9 10">CGMCC 1.10434</strain>
    </source>
</reference>
<feature type="binding site" evidence="7">
    <location>
        <position position="36"/>
    </location>
    <ligand>
        <name>FMN</name>
        <dbReference type="ChEBI" id="CHEBI:58210"/>
    </ligand>
</feature>
<keyword evidence="2 7" id="KW-0285">Flavoprotein</keyword>
<dbReference type="GO" id="GO:0106141">
    <property type="term" value="F:flavin prenyltransferase activity"/>
    <property type="evidence" value="ECO:0007669"/>
    <property type="project" value="UniProtKB-EC"/>
</dbReference>
<dbReference type="PANTHER" id="PTHR43374">
    <property type="entry name" value="FLAVIN PRENYLTRANSFERASE"/>
    <property type="match status" value="1"/>
</dbReference>
<proteinExistence type="inferred from homology"/>
<keyword evidence="4 7" id="KW-0808">Transferase</keyword>
<dbReference type="InterPro" id="IPR036551">
    <property type="entry name" value="Flavin_trans-like"/>
</dbReference>
<comment type="catalytic activity">
    <reaction evidence="5 7">
        <text>dimethylallyl phosphate + FMNH2 = prenylated FMNH2 + phosphate</text>
        <dbReference type="Rhea" id="RHEA:37743"/>
        <dbReference type="ChEBI" id="CHEBI:43474"/>
        <dbReference type="ChEBI" id="CHEBI:57618"/>
        <dbReference type="ChEBI" id="CHEBI:87467"/>
        <dbReference type="ChEBI" id="CHEBI:88052"/>
        <dbReference type="EC" id="2.5.1.129"/>
    </reaction>
</comment>
<feature type="binding site" evidence="7">
    <location>
        <position position="128"/>
    </location>
    <ligand>
        <name>FMN</name>
        <dbReference type="ChEBI" id="CHEBI:58210"/>
    </ligand>
</feature>
<dbReference type="InterPro" id="IPR003382">
    <property type="entry name" value="Flavoprotein"/>
</dbReference>
<feature type="binding site" evidence="7">
    <location>
        <begin position="93"/>
        <end position="96"/>
    </location>
    <ligand>
        <name>FMN</name>
        <dbReference type="ChEBI" id="CHEBI:58210"/>
    </ligand>
</feature>
<gene>
    <name evidence="7" type="primary">ubiX</name>
    <name evidence="9" type="ORF">SAMN04488134_11035</name>
</gene>
<organism evidence="9 10">
    <name type="scientific">Amphibacillus marinus</name>
    <dbReference type="NCBI Taxonomy" id="872970"/>
    <lineage>
        <taxon>Bacteria</taxon>
        <taxon>Bacillati</taxon>
        <taxon>Bacillota</taxon>
        <taxon>Bacilli</taxon>
        <taxon>Bacillales</taxon>
        <taxon>Bacillaceae</taxon>
        <taxon>Amphibacillus</taxon>
    </lineage>
</organism>
<dbReference type="OrthoDB" id="9781577at2"/>
<protein>
    <recommendedName>
        <fullName evidence="7">Flavin prenyltransferase UbiX</fullName>
        <ecNumber evidence="7">2.5.1.129</ecNumber>
    </recommendedName>
</protein>